<gene>
    <name evidence="7" type="primary">LOC106172992</name>
</gene>
<evidence type="ECO:0000256" key="1">
    <source>
        <dbReference type="ARBA" id="ARBA00023157"/>
    </source>
</evidence>
<feature type="signal peptide" evidence="4">
    <location>
        <begin position="1"/>
        <end position="22"/>
    </location>
</feature>
<proteinExistence type="predicted"/>
<keyword evidence="3" id="KW-0472">Membrane</keyword>
<evidence type="ECO:0000313" key="7">
    <source>
        <dbReference type="RefSeq" id="XP_013409408.1"/>
    </source>
</evidence>
<evidence type="ECO:0000256" key="2">
    <source>
        <dbReference type="PROSITE-ProRule" id="PRU00302"/>
    </source>
</evidence>
<dbReference type="CDD" id="cd00033">
    <property type="entry name" value="CCP"/>
    <property type="match status" value="1"/>
</dbReference>
<keyword evidence="3" id="KW-1133">Transmembrane helix</keyword>
<dbReference type="Pfam" id="PF00084">
    <property type="entry name" value="Sushi"/>
    <property type="match status" value="1"/>
</dbReference>
<name>A0A1S3JGC2_LINAN</name>
<dbReference type="RefSeq" id="XP_013409408.1">
    <property type="nucleotide sequence ID" value="XM_013553954.1"/>
</dbReference>
<dbReference type="InterPro" id="IPR000436">
    <property type="entry name" value="Sushi_SCR_CCP_dom"/>
</dbReference>
<dbReference type="InParanoid" id="A0A1S3JGC2"/>
<keyword evidence="4" id="KW-0732">Signal</keyword>
<dbReference type="KEGG" id="lak:106172992"/>
<dbReference type="GeneID" id="106172992"/>
<evidence type="ECO:0000256" key="4">
    <source>
        <dbReference type="SAM" id="SignalP"/>
    </source>
</evidence>
<dbReference type="SMART" id="SM00032">
    <property type="entry name" value="CCP"/>
    <property type="match status" value="1"/>
</dbReference>
<dbReference type="Proteomes" id="UP000085678">
    <property type="component" value="Unplaced"/>
</dbReference>
<keyword evidence="2" id="KW-0768">Sushi</keyword>
<protein>
    <submittedName>
        <fullName evidence="7">Uncharacterized protein LOC106172992</fullName>
    </submittedName>
</protein>
<sequence length="181" mass="19850">MTTWLCACVLCACALGWHVTDAACPDPENVTNAIIVTTGPYNGGDIVTYYCTSDAIMSGVPSMLCVGNTNQWRGSPPTCETTTTAVPTTTTVKNYYELVSGVLVDEWVFILTVGIFSVLLIILMVMALLILCCYWRRYNNGTTIKTIERQPTVQSIVLMDIEKDGYSVTPNGSSRRSFEAY</sequence>
<feature type="domain" description="Sushi" evidence="5">
    <location>
        <begin position="22"/>
        <end position="81"/>
    </location>
</feature>
<reference evidence="7" key="1">
    <citation type="submission" date="2025-08" db="UniProtKB">
        <authorList>
            <consortium name="RefSeq"/>
        </authorList>
    </citation>
    <scope>IDENTIFICATION</scope>
    <source>
        <tissue evidence="7">Gonads</tissue>
    </source>
</reference>
<feature type="chain" id="PRO_5010262724" evidence="4">
    <location>
        <begin position="23"/>
        <end position="181"/>
    </location>
</feature>
<dbReference type="Gene3D" id="2.10.70.10">
    <property type="entry name" value="Complement Module, domain 1"/>
    <property type="match status" value="1"/>
</dbReference>
<keyword evidence="3" id="KW-0812">Transmembrane</keyword>
<organism evidence="6 7">
    <name type="scientific">Lingula anatina</name>
    <name type="common">Brachiopod</name>
    <name type="synonym">Lingula unguis</name>
    <dbReference type="NCBI Taxonomy" id="7574"/>
    <lineage>
        <taxon>Eukaryota</taxon>
        <taxon>Metazoa</taxon>
        <taxon>Spiralia</taxon>
        <taxon>Lophotrochozoa</taxon>
        <taxon>Brachiopoda</taxon>
        <taxon>Linguliformea</taxon>
        <taxon>Lingulata</taxon>
        <taxon>Lingulida</taxon>
        <taxon>Linguloidea</taxon>
        <taxon>Lingulidae</taxon>
        <taxon>Lingula</taxon>
    </lineage>
</organism>
<dbReference type="PROSITE" id="PS50923">
    <property type="entry name" value="SUSHI"/>
    <property type="match status" value="1"/>
</dbReference>
<evidence type="ECO:0000256" key="3">
    <source>
        <dbReference type="SAM" id="Phobius"/>
    </source>
</evidence>
<keyword evidence="6" id="KW-1185">Reference proteome</keyword>
<keyword evidence="1" id="KW-1015">Disulfide bond</keyword>
<evidence type="ECO:0000313" key="6">
    <source>
        <dbReference type="Proteomes" id="UP000085678"/>
    </source>
</evidence>
<dbReference type="InterPro" id="IPR035976">
    <property type="entry name" value="Sushi/SCR/CCP_sf"/>
</dbReference>
<dbReference type="SUPFAM" id="SSF57535">
    <property type="entry name" value="Complement control module/SCR domain"/>
    <property type="match status" value="1"/>
</dbReference>
<accession>A0A1S3JGC2</accession>
<feature type="transmembrane region" description="Helical" evidence="3">
    <location>
        <begin position="107"/>
        <end position="135"/>
    </location>
</feature>
<dbReference type="AlphaFoldDB" id="A0A1S3JGC2"/>
<comment type="caution">
    <text evidence="2">Lacks conserved residue(s) required for the propagation of feature annotation.</text>
</comment>
<evidence type="ECO:0000259" key="5">
    <source>
        <dbReference type="PROSITE" id="PS50923"/>
    </source>
</evidence>